<protein>
    <submittedName>
        <fullName evidence="4">Cob(II)yrinic acid a,c-diamide reductase</fullName>
    </submittedName>
</protein>
<dbReference type="InterPro" id="IPR002563">
    <property type="entry name" value="Flavin_Rdtase-like_dom"/>
</dbReference>
<dbReference type="InterPro" id="IPR050268">
    <property type="entry name" value="NADH-dep_flavin_reductase"/>
</dbReference>
<evidence type="ECO:0000256" key="1">
    <source>
        <dbReference type="ARBA" id="ARBA00008898"/>
    </source>
</evidence>
<dbReference type="Pfam" id="PF01613">
    <property type="entry name" value="Flavin_Reduct"/>
    <property type="match status" value="1"/>
</dbReference>
<comment type="caution">
    <text evidence="4">The sequence shown here is derived from an EMBL/GenBank/DDBJ whole genome shotgun (WGS) entry which is preliminary data.</text>
</comment>
<proteinExistence type="inferred from homology"/>
<feature type="domain" description="Flavin reductase like" evidence="3">
    <location>
        <begin position="11"/>
        <end position="157"/>
    </location>
</feature>
<keyword evidence="2" id="KW-0560">Oxidoreductase</keyword>
<comment type="similarity">
    <text evidence="1">Belongs to the non-flavoprotein flavin reductase family.</text>
</comment>
<dbReference type="AlphaFoldDB" id="A0A2T0WH63"/>
<evidence type="ECO:0000259" key="3">
    <source>
        <dbReference type="SMART" id="SM00903"/>
    </source>
</evidence>
<organism evidence="4 5">
    <name type="scientific">Donghicola tyrosinivorans</name>
    <dbReference type="NCBI Taxonomy" id="1652492"/>
    <lineage>
        <taxon>Bacteria</taxon>
        <taxon>Pseudomonadati</taxon>
        <taxon>Pseudomonadota</taxon>
        <taxon>Alphaproteobacteria</taxon>
        <taxon>Rhodobacterales</taxon>
        <taxon>Roseobacteraceae</taxon>
        <taxon>Donghicola</taxon>
    </lineage>
</organism>
<evidence type="ECO:0000313" key="5">
    <source>
        <dbReference type="Proteomes" id="UP000238392"/>
    </source>
</evidence>
<dbReference type="GO" id="GO:0042602">
    <property type="term" value="F:riboflavin reductase (NADPH) activity"/>
    <property type="evidence" value="ECO:0007669"/>
    <property type="project" value="TreeGrafter"/>
</dbReference>
<sequence length="167" mass="17374">MVCVETFRAALGELAAGVNIVTTCLGDERRGITATAVTSVCAEPATVLACTNMNTGTYHMIRDSGRFAINMLGSEHRAVAETFAGRGGITGDDRFRTGAWGTGTALGLPILGGTSALECEVSQIVNAGTHAVIFGQIKGATLNRIDPLVYHAGAFRSLVDMQARLAS</sequence>
<dbReference type="OrthoDB" id="9789254at2"/>
<dbReference type="RefSeq" id="WP_106266896.1">
    <property type="nucleotide sequence ID" value="NZ_PVTQ01000013.1"/>
</dbReference>
<keyword evidence="5" id="KW-1185">Reference proteome</keyword>
<dbReference type="PANTHER" id="PTHR30466">
    <property type="entry name" value="FLAVIN REDUCTASE"/>
    <property type="match status" value="1"/>
</dbReference>
<name>A0A2T0WH63_9RHOB</name>
<dbReference type="GO" id="GO:0010181">
    <property type="term" value="F:FMN binding"/>
    <property type="evidence" value="ECO:0007669"/>
    <property type="project" value="InterPro"/>
</dbReference>
<dbReference type="EMBL" id="PVTQ01000013">
    <property type="protein sequence ID" value="PRY86051.1"/>
    <property type="molecule type" value="Genomic_DNA"/>
</dbReference>
<gene>
    <name evidence="4" type="ORF">CLV74_11326</name>
</gene>
<accession>A0A2T0WH63</accession>
<dbReference type="SUPFAM" id="SSF50475">
    <property type="entry name" value="FMN-binding split barrel"/>
    <property type="match status" value="1"/>
</dbReference>
<dbReference type="Gene3D" id="2.30.110.10">
    <property type="entry name" value="Electron Transport, Fmn-binding Protein, Chain A"/>
    <property type="match status" value="1"/>
</dbReference>
<dbReference type="PANTHER" id="PTHR30466:SF11">
    <property type="entry name" value="FLAVIN-DEPENDENT MONOOXYGENASE, REDUCTASE SUBUNIT HSAB"/>
    <property type="match status" value="1"/>
</dbReference>
<dbReference type="SMART" id="SM00903">
    <property type="entry name" value="Flavin_Reduct"/>
    <property type="match status" value="1"/>
</dbReference>
<reference evidence="4 5" key="1">
    <citation type="submission" date="2018-03" db="EMBL/GenBank/DDBJ databases">
        <title>Genomic Encyclopedia of Archaeal and Bacterial Type Strains, Phase II (KMG-II): from individual species to whole genera.</title>
        <authorList>
            <person name="Goeker M."/>
        </authorList>
    </citation>
    <scope>NUCLEOTIDE SEQUENCE [LARGE SCALE GENOMIC DNA]</scope>
    <source>
        <strain evidence="4 5">DSM 100212</strain>
    </source>
</reference>
<dbReference type="InterPro" id="IPR012349">
    <property type="entry name" value="Split_barrel_FMN-bd"/>
</dbReference>
<evidence type="ECO:0000256" key="2">
    <source>
        <dbReference type="ARBA" id="ARBA00023002"/>
    </source>
</evidence>
<dbReference type="Proteomes" id="UP000238392">
    <property type="component" value="Unassembled WGS sequence"/>
</dbReference>
<evidence type="ECO:0000313" key="4">
    <source>
        <dbReference type="EMBL" id="PRY86051.1"/>
    </source>
</evidence>